<dbReference type="GO" id="GO:0016705">
    <property type="term" value="F:oxidoreductase activity, acting on paired donors, with incorporation or reduction of molecular oxygen"/>
    <property type="evidence" value="ECO:0007669"/>
    <property type="project" value="InterPro"/>
</dbReference>
<dbReference type="GO" id="GO:0031177">
    <property type="term" value="F:phosphopantetheine binding"/>
    <property type="evidence" value="ECO:0007669"/>
    <property type="project" value="InterPro"/>
</dbReference>
<evidence type="ECO:0000259" key="7">
    <source>
        <dbReference type="PROSITE" id="PS50075"/>
    </source>
</evidence>
<evidence type="ECO:0000256" key="2">
    <source>
        <dbReference type="ARBA" id="ARBA00006432"/>
    </source>
</evidence>
<sequence length="3210" mass="347335">GEGEVWLAAGGPASDPAGLDLLWALARGMRVVLPPERLAARFAVLGRKPDTRRPIDFSLSYFANDEDSLGEEKYELLIEGAKFADAHGFSAIWTPERRFHSFGGLYPQPSVIGGALAMLTRHLQIRAGSVVLPLHDPIEVAEQWSVVDNLSRGRVGLSLATGWHANDFALSPDTFARRREVLIERLEELRRLWRGGTVKRRNGAGNEVELALRPKPKQADIPVWLTSTGNPETFRKAGEVGANILTNVLGLGSSLDELAVKVQLYREMYRKSGAPGRGQVTLMLHTFLGQDMDEVRAAVREPLKQYFQSSVDVFASLVGSQGLQVDVRGLTKEDMEVMLEQGVEHYLKAGGLFGTVEDCERVVERVRSLDVDEIACLVDYGVPLEPTMSSLRHLAVLRQRSQVQQMPEAAVLAEGDAGVGDLLDLVRSEGITALRCAPSQARALAELPGADVALGGVRLWVLGGESRPDALSLSTAAKQVELAASVVDAAWPSHHTAPVYLRDASGGPVPVGAVGALALGGPAIPRGFWNDPDATRARFIPVPGAGPEERLFLTGQRARFRDVGVLELVAPARAVKPRPQPKARDTVAPRPVAPAAPVPEVPTTTLTPVVRVSRDESLPLSFPQQRIWALSQLDPNGIAYNNTVTLRLDGTVSVPLLEQALNELVRRHEVLRTTFALAEGGAHQVIVPSMPLVLEQLEARGASLEEREAEALRLALAEARRPFDLVRGPVMRAVLIHMGDAASVLHLTIHHIASDGWSSGVLFRELVTVYEALVAGRPSPLPELPVQYADYAVWQRGWLLGPGMEAQLAYWKKQLAGTQVLEMPTDHPRPVRWSGRGGRLQVAVRKPLVDALWALGRREGATPFMVLTAAFQTLLHRYSGQDDIIVGTSAAGRNRPEIEGLIGCFLNTLAIRGDLSGAPSFVELLRRVKVASIGAYAHQEIPFERLVDELRVPRDPSRMPLVQAMLTFHNTPPVEVRTPGLGVKMLEMDIGATKVDLSLELRDTQDGLTGALEFAADLFEPATAQLLWERFVRLLEGIAANPSQRVGELPMLSESERRQLLVAWNDTREPFPEDACIHDLFAAQAARTPDAVAVVAEGQRLTYAELDTRANQLAHHLRSLGVGPEVKVGLCTERSAELVVGLLGVLKAGGAFVPLDPAYPNARLTYMMRDAGLSVLVTQDPLADELPVTNELLVSVDSEWSHIARNSTEAPRANVLSGGLAYVIYTSGSTGTPKGVLVPHHGLCNTVRAVIRAHGVGPGKRVLQAAALGFDASVLEVLSTLVAGAELHLAPRDSLLPGAPLRGVLESRGITTVTLTPSSLSQLEPEGLPALETVISAGEACSPELARRWTSGRRLLNGYGPTEATVCATVSTELDVERPDIGRPIANMRAYVLDGRGQPVPPGVPGELYLGGPGVARGYLGRPELTAERFVPDAFSGEAGARLYRTGDRIRQRADGRLEYLGRTDHQVKVRGFRIELGEVEAALRQYPGVSDAAATVREDPPGTKRLVGYLVHPDGEAALDVTALRAFLKERLPEHMVPAAFVALDALPLSPAGKVDRAALPAPDSARVGPGKDFVEPTTHAEKTLAALWAQVLGVERVGLHDNFFELGGDSILGIQIVSRAKAAGLALEPAQLFEKQTLAELAAAAGEAKTGTAEQGAVTGPVPLTPMQRIFFDEWALPEPHHYNLGAVLEVRRPVDAGLLEQALRALVAQHDALRLRFTRTADGWTQECAPVPDRVQVRRVDLSSVPEAEQGAALEAAGAEVHRSLDLGEGLLLRAALFDRGMGRTGRLLLAVHHLAVDGVSLRPLLEDLETAYTQLERGVPLALPAKTTSFKSWAERLVEHARSESLARELPLWKAASDIPALPVELAGGEDTPGSEALVTVTLGEAETRTLLGEVPTAYRARVDEVLLAAVARAIAHWTGGNKVRLELEGHGREALFADVDLSRTVGWFTSTFPLEVELPAGGSSGDGLRALRDARRKLPANGVGYGLLRYLREDTAGALRAAPRAEVGFNYLGQLDAAARGSERFALTEEPSGAWHGPGGRRPHRIEVNAVVSDGRLRVVWAYSQNLHTRATIESVAHRFLAALRELVEGRSTPDAARRSPGDFPLARLTPAVLERVLRQYPDVEDLYPLTSLQQGMFFHAGLVAPGSGVFYEQLAWTSRGRVDVPVLRRALAEVIARNAVLRTSFVQDGLPEPLQVVHAKAELPWTEHDLRGLSDEEQRARLAAIVREDRARGFTLSHAPLSRMHVARLAEDAWRFLWSHHHLVMDGWGVGVMLKDVFAIYTARVEGREPALPRPASWRDYIAWLQRQDLSRAEAYWRKELAGFTAPTPLPAALPMKPGAEVAVTGEEIVWLPPETTSALQAFARKNSITLNTLAQGAWALLLSRYAGLEDVVFGATVSGRPVDLPDAESMVGLFINSLPVRVTLSGGEPVVPWLQRLQARQLEMRRYEHSPQVQVKSWSDVPRGLPLFDSMLVFENYPLDTTLGQRIPGMEVRDVLGHEQGNYPLTAYVVPGEKLRLSLAYAPVLFAPETVVRLLSQWRALMEGLTSGAQRLGDVSMLREEERRRVLEAGSGAQGAFDTEASLGALFDAQVARTPEAVALMAGDTRVTYRELSTRAERLARRLRQLGVNTESRVAVCADRSVEMVAGVLAVLKAGAAWIPLEPAHPRERLARLMEESRPAVLLARRHLSERLPPHGETPVLWLEDDGVDAGEPLPKTRGGDALAYVLFTSGSTGRPQGVMTSHRATLNRLAWMWRAFPFEPGEVCAVKTSAGFVDSVWELFGPLLAGVPAVLLTEDTVRDPARLVAALETHGVTRLGLVPSLLRAVLEVPDVGRRLAKLRTWMTRGERLPEGLSARLGERLPQARLLNLHGAPEVAADATAMEVGSGPVSLGRPIDNTRVYVLDGALRPVPEGVRGELYVAGPGVTRGYLGQPDATAEHFLPDAFSATPGARMYRTGDVVRWMADGRLEYLGRADDQMKVHGARVEPVEVEAALAGHPSVARAAVTAHEPAPGETRLVGWVVLKPGQVLDGAALRGFLKARLPDHMVPSAFEALETLPLTPGGKVDRRALQARPAPTGNAAAEYVAPATPEELALAGIWTELLGRSRIGAKDDFFALGGHSLMAARIASRVRDALGVELPLTAVFDAPTLAGMADVVSRLAGSMKELADAPIARTTRELDPSSLEQLSDEELDALLNATEVES</sequence>
<dbReference type="InterPro" id="IPR045851">
    <property type="entry name" value="AMP-bd_C_sf"/>
</dbReference>
<dbReference type="SUPFAM" id="SSF51679">
    <property type="entry name" value="Bacterial luciferase-like"/>
    <property type="match status" value="1"/>
</dbReference>
<dbReference type="Gene3D" id="3.40.50.12780">
    <property type="entry name" value="N-terminal domain of ligase-like"/>
    <property type="match status" value="2"/>
</dbReference>
<evidence type="ECO:0000256" key="6">
    <source>
        <dbReference type="SAM" id="MobiDB-lite"/>
    </source>
</evidence>
<comment type="caution">
    <text evidence="8">The sequence shown here is derived from an EMBL/GenBank/DDBJ whole genome shotgun (WGS) entry which is preliminary data.</text>
</comment>
<reference evidence="8 9" key="1">
    <citation type="submission" date="2020-04" db="EMBL/GenBank/DDBJ databases">
        <title>Draft genome of Pyxidicoccus fallax type strain.</title>
        <authorList>
            <person name="Whitworth D.E."/>
        </authorList>
    </citation>
    <scope>NUCLEOTIDE SEQUENCE [LARGE SCALE GENOMIC DNA]</scope>
    <source>
        <strain evidence="8 9">DSM 14698</strain>
    </source>
</reference>
<dbReference type="GO" id="GO:0005829">
    <property type="term" value="C:cytosol"/>
    <property type="evidence" value="ECO:0007669"/>
    <property type="project" value="TreeGrafter"/>
</dbReference>
<evidence type="ECO:0000313" key="9">
    <source>
        <dbReference type="Proteomes" id="UP000518300"/>
    </source>
</evidence>
<dbReference type="FunFam" id="3.40.50.12780:FF:000012">
    <property type="entry name" value="Non-ribosomal peptide synthetase"/>
    <property type="match status" value="1"/>
</dbReference>
<dbReference type="Pfam" id="PF13193">
    <property type="entry name" value="AMP-binding_C"/>
    <property type="match status" value="2"/>
</dbReference>
<dbReference type="InterPro" id="IPR020845">
    <property type="entry name" value="AMP-binding_CS"/>
</dbReference>
<evidence type="ECO:0000313" key="8">
    <source>
        <dbReference type="EMBL" id="NMO18675.1"/>
    </source>
</evidence>
<dbReference type="InterPro" id="IPR036736">
    <property type="entry name" value="ACP-like_sf"/>
</dbReference>
<dbReference type="SUPFAM" id="SSF56801">
    <property type="entry name" value="Acetyl-CoA synthetase-like"/>
    <property type="match status" value="3"/>
</dbReference>
<dbReference type="Gene3D" id="3.30.559.30">
    <property type="entry name" value="Nonribosomal peptide synthetase, condensation domain"/>
    <property type="match status" value="3"/>
</dbReference>
<dbReference type="CDD" id="cd19543">
    <property type="entry name" value="DCL_NRPS"/>
    <property type="match status" value="1"/>
</dbReference>
<comment type="similarity">
    <text evidence="2">Belongs to the ATP-dependent AMP-binding enzyme family.</text>
</comment>
<dbReference type="NCBIfam" id="NF003417">
    <property type="entry name" value="PRK04813.1"/>
    <property type="match status" value="3"/>
</dbReference>
<evidence type="ECO:0000256" key="4">
    <source>
        <dbReference type="ARBA" id="ARBA00022553"/>
    </source>
</evidence>
<dbReference type="GO" id="GO:0072330">
    <property type="term" value="P:monocarboxylic acid biosynthetic process"/>
    <property type="evidence" value="ECO:0007669"/>
    <property type="project" value="UniProtKB-ARBA"/>
</dbReference>
<proteinExistence type="inferred from homology"/>
<dbReference type="InterPro" id="IPR036661">
    <property type="entry name" value="Luciferase-like_sf"/>
</dbReference>
<accession>A0A848LLI9</accession>
<dbReference type="Gene3D" id="1.10.1200.10">
    <property type="entry name" value="ACP-like"/>
    <property type="match status" value="2"/>
</dbReference>
<dbReference type="InterPro" id="IPR020806">
    <property type="entry name" value="PKS_PP-bd"/>
</dbReference>
<comment type="cofactor">
    <cofactor evidence="1">
        <name>pantetheine 4'-phosphate</name>
        <dbReference type="ChEBI" id="CHEBI:47942"/>
    </cofactor>
</comment>
<dbReference type="Proteomes" id="UP000518300">
    <property type="component" value="Unassembled WGS sequence"/>
</dbReference>
<dbReference type="Gene3D" id="3.40.50.980">
    <property type="match status" value="2"/>
</dbReference>
<evidence type="ECO:0000256" key="1">
    <source>
        <dbReference type="ARBA" id="ARBA00001957"/>
    </source>
</evidence>
<evidence type="ECO:0000256" key="5">
    <source>
        <dbReference type="ARBA" id="ARBA00022737"/>
    </source>
</evidence>
<dbReference type="CDD" id="cd19531">
    <property type="entry name" value="LCL_NRPS-like"/>
    <property type="match status" value="1"/>
</dbReference>
<dbReference type="InterPro" id="IPR001242">
    <property type="entry name" value="Condensation_dom"/>
</dbReference>
<dbReference type="InterPro" id="IPR024011">
    <property type="entry name" value="Biosynth_lucif-like_mOase_dom"/>
</dbReference>
<dbReference type="PANTHER" id="PTHR45527">
    <property type="entry name" value="NONRIBOSOMAL PEPTIDE SYNTHETASE"/>
    <property type="match status" value="1"/>
</dbReference>
<dbReference type="Gene3D" id="3.30.300.30">
    <property type="match status" value="2"/>
</dbReference>
<evidence type="ECO:0000256" key="3">
    <source>
        <dbReference type="ARBA" id="ARBA00022450"/>
    </source>
</evidence>
<dbReference type="NCBIfam" id="TIGR04020">
    <property type="entry name" value="seco_metab_LLM"/>
    <property type="match status" value="1"/>
</dbReference>
<dbReference type="Gene3D" id="3.30.559.10">
    <property type="entry name" value="Chloramphenicol acetyltransferase-like domain"/>
    <property type="match status" value="3"/>
</dbReference>
<dbReference type="FunFam" id="1.10.1200.10:FF:000005">
    <property type="entry name" value="Nonribosomal peptide synthetase 1"/>
    <property type="match status" value="1"/>
</dbReference>
<dbReference type="GO" id="GO:0043041">
    <property type="term" value="P:amino acid activation for nonribosomal peptide biosynthetic process"/>
    <property type="evidence" value="ECO:0007669"/>
    <property type="project" value="TreeGrafter"/>
</dbReference>
<dbReference type="InterPro" id="IPR010071">
    <property type="entry name" value="AA_adenyl_dom"/>
</dbReference>
<feature type="domain" description="Carrier" evidence="7">
    <location>
        <begin position="3093"/>
        <end position="3168"/>
    </location>
</feature>
<keyword evidence="5" id="KW-0677">Repeat</keyword>
<dbReference type="CDD" id="cd17652">
    <property type="entry name" value="A_NRPS_CmdD_like"/>
    <property type="match status" value="1"/>
</dbReference>
<feature type="non-terminal residue" evidence="8">
    <location>
        <position position="1"/>
    </location>
</feature>
<dbReference type="Pfam" id="PF00296">
    <property type="entry name" value="Bac_luciferase"/>
    <property type="match status" value="1"/>
</dbReference>
<dbReference type="InterPro" id="IPR010060">
    <property type="entry name" value="NRPS_synth"/>
</dbReference>
<dbReference type="PROSITE" id="PS50075">
    <property type="entry name" value="CARRIER"/>
    <property type="match status" value="2"/>
</dbReference>
<keyword evidence="4" id="KW-0597">Phosphoprotein</keyword>
<dbReference type="Gene3D" id="3.20.20.30">
    <property type="entry name" value="Luciferase-like domain"/>
    <property type="match status" value="1"/>
</dbReference>
<dbReference type="PROSITE" id="PS00455">
    <property type="entry name" value="AMP_BINDING"/>
    <property type="match status" value="1"/>
</dbReference>
<dbReference type="Pfam" id="PF00550">
    <property type="entry name" value="PP-binding"/>
    <property type="match status" value="2"/>
</dbReference>
<dbReference type="SMART" id="SM00823">
    <property type="entry name" value="PKS_PP"/>
    <property type="match status" value="2"/>
</dbReference>
<dbReference type="InterPro" id="IPR023213">
    <property type="entry name" value="CAT-like_dom_sf"/>
</dbReference>
<dbReference type="EMBL" id="JABBJJ010000148">
    <property type="protein sequence ID" value="NMO18675.1"/>
    <property type="molecule type" value="Genomic_DNA"/>
</dbReference>
<name>A0A848LLI9_9BACT</name>
<dbReference type="FunFam" id="3.30.300.30:FF:000010">
    <property type="entry name" value="Enterobactin synthetase component F"/>
    <property type="match status" value="1"/>
</dbReference>
<dbReference type="InterPro" id="IPR011251">
    <property type="entry name" value="Luciferase-like_dom"/>
</dbReference>
<protein>
    <submittedName>
        <fullName evidence="8">Amino acid adenylation domain-containing protein</fullName>
    </submittedName>
</protein>
<dbReference type="CDD" id="cd19534">
    <property type="entry name" value="E_NRPS"/>
    <property type="match status" value="1"/>
</dbReference>
<gene>
    <name evidence="8" type="ORF">HG543_27990</name>
</gene>
<dbReference type="FunFam" id="3.40.50.980:FF:000001">
    <property type="entry name" value="Non-ribosomal peptide synthetase"/>
    <property type="match status" value="2"/>
</dbReference>
<dbReference type="FunFam" id="2.30.38.10:FF:000001">
    <property type="entry name" value="Non-ribosomal peptide synthetase PvdI"/>
    <property type="match status" value="2"/>
</dbReference>
<dbReference type="PANTHER" id="PTHR45527:SF1">
    <property type="entry name" value="FATTY ACID SYNTHASE"/>
    <property type="match status" value="1"/>
</dbReference>
<dbReference type="NCBIfam" id="TIGR01733">
    <property type="entry name" value="AA-adenyl-dom"/>
    <property type="match status" value="2"/>
</dbReference>
<dbReference type="InterPro" id="IPR042099">
    <property type="entry name" value="ANL_N_sf"/>
</dbReference>
<dbReference type="FunFam" id="1.10.1200.10:FF:000016">
    <property type="entry name" value="Non-ribosomal peptide synthase"/>
    <property type="match status" value="1"/>
</dbReference>
<dbReference type="Gene3D" id="2.30.38.10">
    <property type="entry name" value="Luciferase, Domain 3"/>
    <property type="match status" value="1"/>
</dbReference>
<dbReference type="InterPro" id="IPR000873">
    <property type="entry name" value="AMP-dep_synth/lig_dom"/>
</dbReference>
<dbReference type="Pfam" id="PF00501">
    <property type="entry name" value="AMP-binding"/>
    <property type="match status" value="2"/>
</dbReference>
<keyword evidence="9" id="KW-1185">Reference proteome</keyword>
<dbReference type="InterPro" id="IPR006162">
    <property type="entry name" value="Ppantetheine_attach_site"/>
</dbReference>
<dbReference type="CDD" id="cd05930">
    <property type="entry name" value="A_NRPS"/>
    <property type="match status" value="1"/>
</dbReference>
<dbReference type="NCBIfam" id="TIGR01720">
    <property type="entry name" value="NRPS-para261"/>
    <property type="match status" value="1"/>
</dbReference>
<keyword evidence="3" id="KW-0596">Phosphopantetheine</keyword>
<organism evidence="8 9">
    <name type="scientific">Pyxidicoccus fallax</name>
    <dbReference type="NCBI Taxonomy" id="394095"/>
    <lineage>
        <taxon>Bacteria</taxon>
        <taxon>Pseudomonadati</taxon>
        <taxon>Myxococcota</taxon>
        <taxon>Myxococcia</taxon>
        <taxon>Myxococcales</taxon>
        <taxon>Cystobacterineae</taxon>
        <taxon>Myxococcaceae</taxon>
        <taxon>Pyxidicoccus</taxon>
    </lineage>
</organism>
<feature type="region of interest" description="Disordered" evidence="6">
    <location>
        <begin position="576"/>
        <end position="600"/>
    </location>
</feature>
<dbReference type="PROSITE" id="PS00012">
    <property type="entry name" value="PHOSPHOPANTETHEINE"/>
    <property type="match status" value="2"/>
</dbReference>
<dbReference type="InterPro" id="IPR009081">
    <property type="entry name" value="PP-bd_ACP"/>
</dbReference>
<dbReference type="GO" id="GO:0044550">
    <property type="term" value="P:secondary metabolite biosynthetic process"/>
    <property type="evidence" value="ECO:0007669"/>
    <property type="project" value="UniProtKB-ARBA"/>
</dbReference>
<dbReference type="InterPro" id="IPR025110">
    <property type="entry name" value="AMP-bd_C"/>
</dbReference>
<dbReference type="SUPFAM" id="SSF47336">
    <property type="entry name" value="ACP-like"/>
    <property type="match status" value="2"/>
</dbReference>
<feature type="domain" description="Carrier" evidence="7">
    <location>
        <begin position="1577"/>
        <end position="1651"/>
    </location>
</feature>
<dbReference type="SUPFAM" id="SSF52777">
    <property type="entry name" value="CoA-dependent acyltransferases"/>
    <property type="match status" value="6"/>
</dbReference>
<dbReference type="Pfam" id="PF00668">
    <property type="entry name" value="Condensation"/>
    <property type="match status" value="3"/>
</dbReference>
<feature type="compositionally biased region" description="Pro residues" evidence="6">
    <location>
        <begin position="591"/>
        <end position="600"/>
    </location>
</feature>